<dbReference type="GO" id="GO:0004806">
    <property type="term" value="F:triacylglycerol lipase activity"/>
    <property type="evidence" value="ECO:0007669"/>
    <property type="project" value="TreeGrafter"/>
</dbReference>
<dbReference type="Ensembl" id="ENSBMST00010025371.1">
    <property type="protein sequence ID" value="ENSBMSP00010023030.1"/>
    <property type="gene ID" value="ENSBMSG00010016715.1"/>
</dbReference>
<keyword evidence="2" id="KW-0378">Hydrolase</keyword>
<evidence type="ECO:0000313" key="4">
    <source>
        <dbReference type="Ensembl" id="ENSBMSP00010023030.1"/>
    </source>
</evidence>
<comment type="caution">
    <text evidence="2">Lacks conserved residue(s) required for the propagation of feature annotation.</text>
</comment>
<dbReference type="Gene3D" id="3.40.1090.10">
    <property type="entry name" value="Cytosolic phospholipase A2 catalytic domain"/>
    <property type="match status" value="1"/>
</dbReference>
<dbReference type="OMA" id="SLNWAVP"/>
<evidence type="ECO:0000259" key="3">
    <source>
        <dbReference type="PROSITE" id="PS51635"/>
    </source>
</evidence>
<dbReference type="Pfam" id="PF01734">
    <property type="entry name" value="Patatin"/>
    <property type="match status" value="1"/>
</dbReference>
<organism evidence="4">
    <name type="scientific">Balaenoptera musculus</name>
    <name type="common">Blue whale</name>
    <dbReference type="NCBI Taxonomy" id="9771"/>
    <lineage>
        <taxon>Eukaryota</taxon>
        <taxon>Metazoa</taxon>
        <taxon>Chordata</taxon>
        <taxon>Craniata</taxon>
        <taxon>Vertebrata</taxon>
        <taxon>Euteleostomi</taxon>
        <taxon>Mammalia</taxon>
        <taxon>Eutheria</taxon>
        <taxon>Laurasiatheria</taxon>
        <taxon>Artiodactyla</taxon>
        <taxon>Whippomorpha</taxon>
        <taxon>Cetacea</taxon>
        <taxon>Mysticeti</taxon>
        <taxon>Balaenopteridae</taxon>
        <taxon>Balaenoptera</taxon>
    </lineage>
</organism>
<dbReference type="GO" id="GO:0005737">
    <property type="term" value="C:cytoplasm"/>
    <property type="evidence" value="ECO:0007669"/>
    <property type="project" value="TreeGrafter"/>
</dbReference>
<dbReference type="GO" id="GO:0005811">
    <property type="term" value="C:lipid droplet"/>
    <property type="evidence" value="ECO:0007669"/>
    <property type="project" value="TreeGrafter"/>
</dbReference>
<dbReference type="PANTHER" id="PTHR12406">
    <property type="entry name" value="CALCIUM-INDEPENDENT PHOSPHOLIPASE A2 IPLA2 -RELATED"/>
    <property type="match status" value="1"/>
</dbReference>
<accession>A0A8C0DML8</accession>
<protein>
    <submittedName>
        <fullName evidence="4">Patatin like phospholipase domain containing 5</fullName>
    </submittedName>
</protein>
<name>A0A8C0DML8_BALMU</name>
<dbReference type="GO" id="GO:0016020">
    <property type="term" value="C:membrane"/>
    <property type="evidence" value="ECO:0007669"/>
    <property type="project" value="TreeGrafter"/>
</dbReference>
<sequence>PGLYHVGVTRGASRFYGSSSGALDAASIACGKSVGKCGDRVDQERVSQGLVPGTGPALSIGQLLQEKLPAHIHILASQRLGISLTRWPDGQTSSVNNCVATDFSSQALVCTLYFPFYCGMIPPEFRGERYVDGALSNNLPFVDSPSTITVSPFHGTVDICPQSSLASMHELNAFNATFQICTKNFFLGVTSLIPSSPEVVADNCRQGYLDALRFLEGRGLTKEPVLWTLVSKEPPAPTDGTQDADSDRGQKAGLSLKWAVPNVLVRDVPDFEQLSREREAATKACLRDPRTWASFCQAGLGWALTYLLLPCTLPFEHVYFQSRRKDGRHTGGAEPGWCPYAACYWLHDPEESGGLLCKTGLTGRRGSSCDSSVRRKQGRPVSAWPLLPLGSLAHCCTCQSLRENVMFLRITLGAGLPQINCVARARYLDLSGPQIPFLQNEAFPGRIGCG</sequence>
<dbReference type="SUPFAM" id="SSF52151">
    <property type="entry name" value="FabD/lysophospholipase-like"/>
    <property type="match status" value="1"/>
</dbReference>
<proteinExistence type="predicted"/>
<keyword evidence="2" id="KW-0442">Lipid degradation</keyword>
<reference evidence="4" key="1">
    <citation type="submission" date="2023-09" db="UniProtKB">
        <authorList>
            <consortium name="Ensembl"/>
        </authorList>
    </citation>
    <scope>IDENTIFICATION</scope>
</reference>
<dbReference type="PROSITE" id="PS51635">
    <property type="entry name" value="PNPLA"/>
    <property type="match status" value="1"/>
</dbReference>
<dbReference type="InterPro" id="IPR002641">
    <property type="entry name" value="PNPLA_dom"/>
</dbReference>
<dbReference type="InterPro" id="IPR016035">
    <property type="entry name" value="Acyl_Trfase/lysoPLipase"/>
</dbReference>
<evidence type="ECO:0000256" key="2">
    <source>
        <dbReference type="PROSITE-ProRule" id="PRU01161"/>
    </source>
</evidence>
<dbReference type="PANTHER" id="PTHR12406:SF4">
    <property type="entry name" value="PATATIN-LIKE PHOSPHOLIPASE DOMAIN-CONTAINING PROTEIN 5"/>
    <property type="match status" value="1"/>
</dbReference>
<dbReference type="InterPro" id="IPR033562">
    <property type="entry name" value="PLPL"/>
</dbReference>
<evidence type="ECO:0000256" key="1">
    <source>
        <dbReference type="ARBA" id="ARBA00023098"/>
    </source>
</evidence>
<dbReference type="AlphaFoldDB" id="A0A8C0DML8"/>
<feature type="short sequence motif" description="GXSXG" evidence="2">
    <location>
        <begin position="17"/>
        <end position="21"/>
    </location>
</feature>
<feature type="domain" description="PNPLA" evidence="3">
    <location>
        <begin position="1"/>
        <end position="145"/>
    </location>
</feature>
<dbReference type="GO" id="GO:0055088">
    <property type="term" value="P:lipid homeostasis"/>
    <property type="evidence" value="ECO:0007669"/>
    <property type="project" value="TreeGrafter"/>
</dbReference>
<feature type="active site" description="Nucleophile" evidence="2">
    <location>
        <position position="19"/>
    </location>
</feature>
<feature type="short sequence motif" description="DGA/G" evidence="2">
    <location>
        <begin position="132"/>
        <end position="134"/>
    </location>
</feature>
<gene>
    <name evidence="4" type="primary">PNPLA5</name>
</gene>
<feature type="active site" description="Proton acceptor" evidence="2">
    <location>
        <position position="132"/>
    </location>
</feature>
<dbReference type="GeneTree" id="ENSGT00940000162116"/>
<keyword evidence="1 2" id="KW-0443">Lipid metabolism</keyword>
<dbReference type="GO" id="GO:0019433">
    <property type="term" value="P:triglyceride catabolic process"/>
    <property type="evidence" value="ECO:0007669"/>
    <property type="project" value="TreeGrafter"/>
</dbReference>